<dbReference type="GO" id="GO:0030956">
    <property type="term" value="C:glutamyl-tRNA(Gln) amidotransferase complex"/>
    <property type="evidence" value="ECO:0007669"/>
    <property type="project" value="InterPro"/>
</dbReference>
<evidence type="ECO:0000256" key="1">
    <source>
        <dbReference type="ARBA" id="ARBA00008069"/>
    </source>
</evidence>
<dbReference type="HAMAP" id="MF_00120">
    <property type="entry name" value="GatA"/>
    <property type="match status" value="1"/>
</dbReference>
<comment type="catalytic activity">
    <reaction evidence="7 8">
        <text>L-glutamyl-tRNA(Gln) + L-glutamine + ATP + H2O = L-glutaminyl-tRNA(Gln) + L-glutamate + ADP + phosphate + H(+)</text>
        <dbReference type="Rhea" id="RHEA:17521"/>
        <dbReference type="Rhea" id="RHEA-COMP:9681"/>
        <dbReference type="Rhea" id="RHEA-COMP:9684"/>
        <dbReference type="ChEBI" id="CHEBI:15377"/>
        <dbReference type="ChEBI" id="CHEBI:15378"/>
        <dbReference type="ChEBI" id="CHEBI:29985"/>
        <dbReference type="ChEBI" id="CHEBI:30616"/>
        <dbReference type="ChEBI" id="CHEBI:43474"/>
        <dbReference type="ChEBI" id="CHEBI:58359"/>
        <dbReference type="ChEBI" id="CHEBI:78520"/>
        <dbReference type="ChEBI" id="CHEBI:78521"/>
        <dbReference type="ChEBI" id="CHEBI:456216"/>
        <dbReference type="EC" id="6.3.5.7"/>
    </reaction>
</comment>
<dbReference type="OrthoDB" id="9811471at2"/>
<gene>
    <name evidence="8" type="primary">gatA</name>
    <name evidence="10" type="ORF">L21TH_1655</name>
</gene>
<keyword evidence="10" id="KW-0808">Transferase</keyword>
<keyword evidence="4 8" id="KW-0067">ATP-binding</keyword>
<keyword evidence="2 8" id="KW-0436">Ligase</keyword>
<dbReference type="EMBL" id="ARZA01000188">
    <property type="protein sequence ID" value="EOD00304.1"/>
    <property type="molecule type" value="Genomic_DNA"/>
</dbReference>
<dbReference type="InterPro" id="IPR020556">
    <property type="entry name" value="Amidase_CS"/>
</dbReference>
<dbReference type="GO" id="GO:0005524">
    <property type="term" value="F:ATP binding"/>
    <property type="evidence" value="ECO:0007669"/>
    <property type="project" value="UniProtKB-KW"/>
</dbReference>
<sequence>MDITKLTIHELRDMLRKGEISSEEIVKAYFDRIEETEAKLNSFISLNKEEAIKSAREIDKRLKNGEKLGDLAGIPVAIKDNIVTEGVKTTCGSKILENFVPPYDATVVKKLKDEGAIIVGKTNLDEFAMGSSTENSAYKTTKNPWDLERVPGGSSGGSASAVAAGQVPFALGSETGGSVRQPASFCGVVGLKPTYGLVSRYGLVAFASSLDQIGPFTKDVEDCAIALNSITGYDSKDSTSINREKIDYKEALVNDVKGLKIALPKEYFDDSIDAEVKNKVYEAIKVLEDLGATVEEVSLPHTEYALATYYIIAPSEASSNLARFDGVRYGNRVKDYDSVEDLFVKTRSQGFGEEVKRRIMVGTYALSSGYYDEYYRKAQRVRTLIKQDFEKVFENYDVIISPTTPTTAFKIGEKATDPVSMYLSDILTVSVNMAGICGMSIPCGYANDLPVGLQIIGNAFEEKKVLRVAYTYEQNSNFERKQPKIGE</sequence>
<keyword evidence="3 8" id="KW-0547">Nucleotide-binding</keyword>
<dbReference type="RefSeq" id="WP_006313952.1">
    <property type="nucleotide sequence ID" value="NZ_ARZA01000188.1"/>
</dbReference>
<dbReference type="PANTHER" id="PTHR11895">
    <property type="entry name" value="TRANSAMIDASE"/>
    <property type="match status" value="1"/>
</dbReference>
<dbReference type="STRING" id="1304284.L21TH_1655"/>
<dbReference type="PATRIC" id="fig|1304284.3.peg.1624"/>
<organism evidence="10 11">
    <name type="scientific">Caldisalinibacter kiritimatiensis</name>
    <dbReference type="NCBI Taxonomy" id="1304284"/>
    <lineage>
        <taxon>Bacteria</taxon>
        <taxon>Bacillati</taxon>
        <taxon>Bacillota</taxon>
        <taxon>Tissierellia</taxon>
        <taxon>Tissierellales</taxon>
        <taxon>Thermohalobacteraceae</taxon>
        <taxon>Caldisalinibacter</taxon>
    </lineage>
</organism>
<evidence type="ECO:0000256" key="2">
    <source>
        <dbReference type="ARBA" id="ARBA00022598"/>
    </source>
</evidence>
<name>R1CUF3_9FIRM</name>
<evidence type="ECO:0000259" key="9">
    <source>
        <dbReference type="Pfam" id="PF01425"/>
    </source>
</evidence>
<dbReference type="GO" id="GO:0050567">
    <property type="term" value="F:glutaminyl-tRNA synthase (glutamine-hydrolyzing) activity"/>
    <property type="evidence" value="ECO:0007669"/>
    <property type="project" value="UniProtKB-UniRule"/>
</dbReference>
<evidence type="ECO:0000256" key="4">
    <source>
        <dbReference type="ARBA" id="ARBA00022840"/>
    </source>
</evidence>
<protein>
    <recommendedName>
        <fullName evidence="8">Glutamyl-tRNA(Gln) amidotransferase subunit A</fullName>
        <shortName evidence="8">Glu-ADT subunit A</shortName>
        <ecNumber evidence="8">6.3.5.7</ecNumber>
    </recommendedName>
</protein>
<feature type="active site" description="Charge relay system" evidence="8">
    <location>
        <position position="79"/>
    </location>
</feature>
<evidence type="ECO:0000313" key="11">
    <source>
        <dbReference type="Proteomes" id="UP000013378"/>
    </source>
</evidence>
<dbReference type="Gene3D" id="3.90.1300.10">
    <property type="entry name" value="Amidase signature (AS) domain"/>
    <property type="match status" value="1"/>
</dbReference>
<feature type="active site" description="Charge relay system" evidence="8">
    <location>
        <position position="154"/>
    </location>
</feature>
<dbReference type="PANTHER" id="PTHR11895:SF151">
    <property type="entry name" value="GLUTAMYL-TRNA(GLN) AMIDOTRANSFERASE SUBUNIT A"/>
    <property type="match status" value="1"/>
</dbReference>
<dbReference type="eggNOG" id="COG0154">
    <property type="taxonomic scope" value="Bacteria"/>
</dbReference>
<dbReference type="Proteomes" id="UP000013378">
    <property type="component" value="Unassembled WGS sequence"/>
</dbReference>
<comment type="subunit">
    <text evidence="8">Heterotrimer of A, B and C subunits.</text>
</comment>
<evidence type="ECO:0000256" key="7">
    <source>
        <dbReference type="ARBA" id="ARBA00047407"/>
    </source>
</evidence>
<dbReference type="InterPro" id="IPR000120">
    <property type="entry name" value="Amidase"/>
</dbReference>
<feature type="domain" description="Amidase" evidence="9">
    <location>
        <begin position="24"/>
        <end position="466"/>
    </location>
</feature>
<dbReference type="EC" id="6.3.5.7" evidence="8"/>
<dbReference type="GO" id="GO:0006412">
    <property type="term" value="P:translation"/>
    <property type="evidence" value="ECO:0007669"/>
    <property type="project" value="UniProtKB-UniRule"/>
</dbReference>
<dbReference type="InterPro" id="IPR004412">
    <property type="entry name" value="GatA"/>
</dbReference>
<evidence type="ECO:0000313" key="10">
    <source>
        <dbReference type="EMBL" id="EOD00304.1"/>
    </source>
</evidence>
<proteinExistence type="inferred from homology"/>
<evidence type="ECO:0000256" key="8">
    <source>
        <dbReference type="HAMAP-Rule" id="MF_00120"/>
    </source>
</evidence>
<dbReference type="InterPro" id="IPR023631">
    <property type="entry name" value="Amidase_dom"/>
</dbReference>
<dbReference type="AlphaFoldDB" id="R1CUF3"/>
<comment type="function">
    <text evidence="6 8">Allows the formation of correctly charged Gln-tRNA(Gln) through the transamidation of misacylated Glu-tRNA(Gln) in organisms which lack glutaminyl-tRNA synthetase. The reaction takes place in the presence of glutamine and ATP through an activated gamma-phospho-Glu-tRNA(Gln).</text>
</comment>
<dbReference type="InterPro" id="IPR036928">
    <property type="entry name" value="AS_sf"/>
</dbReference>
<dbReference type="NCBIfam" id="TIGR00132">
    <property type="entry name" value="gatA"/>
    <property type="match status" value="1"/>
</dbReference>
<dbReference type="PIRSF" id="PIRSF001221">
    <property type="entry name" value="Amidase_fungi"/>
    <property type="match status" value="1"/>
</dbReference>
<evidence type="ECO:0000256" key="5">
    <source>
        <dbReference type="ARBA" id="ARBA00022917"/>
    </source>
</evidence>
<feature type="active site" description="Acyl-ester intermediate" evidence="8">
    <location>
        <position position="178"/>
    </location>
</feature>
<comment type="similarity">
    <text evidence="1 8">Belongs to the amidase family. GatA subfamily.</text>
</comment>
<evidence type="ECO:0000256" key="3">
    <source>
        <dbReference type="ARBA" id="ARBA00022741"/>
    </source>
</evidence>
<dbReference type="SUPFAM" id="SSF75304">
    <property type="entry name" value="Amidase signature (AS) enzymes"/>
    <property type="match status" value="1"/>
</dbReference>
<keyword evidence="11" id="KW-1185">Reference proteome</keyword>
<evidence type="ECO:0000256" key="6">
    <source>
        <dbReference type="ARBA" id="ARBA00025295"/>
    </source>
</evidence>
<keyword evidence="5 8" id="KW-0648">Protein biosynthesis</keyword>
<reference evidence="10 11" key="1">
    <citation type="journal article" date="2015" name="Geomicrobiol. J.">
        <title>Caldisalinibacter kiritimatiensis gen. nov., sp. nov., a moderately thermohalophilic thiosulfate-reducing bacterium from a hypersaline microbial mat.</title>
        <authorList>
            <person name="Ben Hania W."/>
            <person name="Joseph M."/>
            <person name="Fiebig A."/>
            <person name="Bunk B."/>
            <person name="Klenk H.-P."/>
            <person name="Fardeau M.-L."/>
            <person name="Spring S."/>
        </authorList>
    </citation>
    <scope>NUCLEOTIDE SEQUENCE [LARGE SCALE GENOMIC DNA]</scope>
    <source>
        <strain evidence="10 11">L21-TH-D2</strain>
    </source>
</reference>
<dbReference type="PROSITE" id="PS00571">
    <property type="entry name" value="AMIDASES"/>
    <property type="match status" value="1"/>
</dbReference>
<accession>R1CUF3</accession>
<dbReference type="GO" id="GO:0016740">
    <property type="term" value="F:transferase activity"/>
    <property type="evidence" value="ECO:0007669"/>
    <property type="project" value="UniProtKB-KW"/>
</dbReference>
<dbReference type="Pfam" id="PF01425">
    <property type="entry name" value="Amidase"/>
    <property type="match status" value="1"/>
</dbReference>
<comment type="caution">
    <text evidence="10">The sequence shown here is derived from an EMBL/GenBank/DDBJ whole genome shotgun (WGS) entry which is preliminary data.</text>
</comment>